<dbReference type="STRING" id="67386.AQI95_28930"/>
<sequence length="398" mass="41322">MLITAGRVLTGSGTYVEDGAVLIEGDSITAVGPRTQFADHNGAHDLAFPDATVVPGLIDSHVHLVFDGSADPVAALESSDEELLHDMRQRAQQLLSSGVTTVRDLGDRNGLALRLREEISRGVAPGPRIVAAGTPLTTPGGHCYFLGGEVSGEAAVRDLVRRNLAAGAGVIKVMATGGGLTKDGPRSWQSQFSAEELQALVDEAHQAGVPVAAHAHGADGIAAVVDAGVDTIEHCTWMTDGGGFGLRRDVLEKIVERGIAVCPAVSPHWHMAARFFGEERTQILFGQVREMAEAGVQLIVGTDAGVQRTGFDGSLTGALSFYAHLGMPTDRVIDMATAHSADALGLGGSTGRIAPGLRADLLVVGGDPLADLGAFKEIRAVIAAGRVHEPGSPAEQKR</sequence>
<evidence type="ECO:0000259" key="1">
    <source>
        <dbReference type="Pfam" id="PF01979"/>
    </source>
</evidence>
<keyword evidence="3" id="KW-1185">Reference proteome</keyword>
<comment type="caution">
    <text evidence="2">The sequence shown here is derived from an EMBL/GenBank/DDBJ whole genome shotgun (WGS) entry which is preliminary data.</text>
</comment>
<dbReference type="EMBL" id="LMWN01000040">
    <property type="protein sequence ID" value="KUN02103.1"/>
    <property type="molecule type" value="Genomic_DNA"/>
</dbReference>
<dbReference type="InterPro" id="IPR006680">
    <property type="entry name" value="Amidohydro-rel"/>
</dbReference>
<dbReference type="SUPFAM" id="SSF51338">
    <property type="entry name" value="Composite domain of metallo-dependent hydrolases"/>
    <property type="match status" value="2"/>
</dbReference>
<organism evidence="2 3">
    <name type="scientific">Streptomyces yokosukanensis</name>
    <dbReference type="NCBI Taxonomy" id="67386"/>
    <lineage>
        <taxon>Bacteria</taxon>
        <taxon>Bacillati</taxon>
        <taxon>Actinomycetota</taxon>
        <taxon>Actinomycetes</taxon>
        <taxon>Kitasatosporales</taxon>
        <taxon>Streptomycetaceae</taxon>
        <taxon>Streptomyces</taxon>
    </lineage>
</organism>
<dbReference type="InterPro" id="IPR051781">
    <property type="entry name" value="Metallo-dep_Hydrolase"/>
</dbReference>
<name>A0A101NZE2_9ACTN</name>
<evidence type="ECO:0000313" key="3">
    <source>
        <dbReference type="Proteomes" id="UP000053127"/>
    </source>
</evidence>
<dbReference type="InterPro" id="IPR011059">
    <property type="entry name" value="Metal-dep_hydrolase_composite"/>
</dbReference>
<dbReference type="Gene3D" id="3.20.20.140">
    <property type="entry name" value="Metal-dependent hydrolases"/>
    <property type="match status" value="1"/>
</dbReference>
<protein>
    <submittedName>
        <fullName evidence="2">Amidohydrolase</fullName>
    </submittedName>
</protein>
<gene>
    <name evidence="2" type="ORF">AQI95_28930</name>
</gene>
<dbReference type="Proteomes" id="UP000053127">
    <property type="component" value="Unassembled WGS sequence"/>
</dbReference>
<dbReference type="Gene3D" id="2.30.40.10">
    <property type="entry name" value="Urease, subunit C, domain 1"/>
    <property type="match status" value="1"/>
</dbReference>
<dbReference type="GO" id="GO:0016810">
    <property type="term" value="F:hydrolase activity, acting on carbon-nitrogen (but not peptide) bonds"/>
    <property type="evidence" value="ECO:0007669"/>
    <property type="project" value="InterPro"/>
</dbReference>
<reference evidence="2 3" key="1">
    <citation type="submission" date="2015-10" db="EMBL/GenBank/DDBJ databases">
        <title>Draft genome sequence of Streptomyces yokosukanensis DSM 40224, type strain for the species Streptomyces yokosukanensis.</title>
        <authorList>
            <person name="Ruckert C."/>
            <person name="Winkler A."/>
            <person name="Kalinowski J."/>
            <person name="Kampfer P."/>
            <person name="Glaeser S."/>
        </authorList>
    </citation>
    <scope>NUCLEOTIDE SEQUENCE [LARGE SCALE GENOMIC DNA]</scope>
    <source>
        <strain evidence="2 3">DSM 40224</strain>
    </source>
</reference>
<dbReference type="OrthoDB" id="3514520at2"/>
<dbReference type="AlphaFoldDB" id="A0A101NZE2"/>
<feature type="domain" description="Amidohydrolase-related" evidence="1">
    <location>
        <begin position="52"/>
        <end position="386"/>
    </location>
</feature>
<dbReference type="Pfam" id="PF01979">
    <property type="entry name" value="Amidohydro_1"/>
    <property type="match status" value="1"/>
</dbReference>
<dbReference type="SUPFAM" id="SSF51556">
    <property type="entry name" value="Metallo-dependent hydrolases"/>
    <property type="match status" value="1"/>
</dbReference>
<dbReference type="PANTHER" id="PTHR43135:SF3">
    <property type="entry name" value="ALPHA-D-RIBOSE 1-METHYLPHOSPHONATE 5-TRIPHOSPHATE DIPHOSPHATASE"/>
    <property type="match status" value="1"/>
</dbReference>
<dbReference type="CDD" id="cd01299">
    <property type="entry name" value="Met_dep_hydrolase_A"/>
    <property type="match status" value="1"/>
</dbReference>
<accession>A0A101NZE2</accession>
<dbReference type="PANTHER" id="PTHR43135">
    <property type="entry name" value="ALPHA-D-RIBOSE 1-METHYLPHOSPHONATE 5-TRIPHOSPHATE DIPHOSPHATASE"/>
    <property type="match status" value="1"/>
</dbReference>
<proteinExistence type="predicted"/>
<dbReference type="InterPro" id="IPR032466">
    <property type="entry name" value="Metal_Hydrolase"/>
</dbReference>
<keyword evidence="2" id="KW-0378">Hydrolase</keyword>
<dbReference type="InterPro" id="IPR057744">
    <property type="entry name" value="OTAase-like"/>
</dbReference>
<dbReference type="RefSeq" id="WP_067130124.1">
    <property type="nucleotide sequence ID" value="NZ_KQ948217.1"/>
</dbReference>
<evidence type="ECO:0000313" key="2">
    <source>
        <dbReference type="EMBL" id="KUN02103.1"/>
    </source>
</evidence>